<dbReference type="Gene3D" id="2.60.200.30">
    <property type="entry name" value="Probable inorganic polyphosphate/atp-NAD kinase, domain 2"/>
    <property type="match status" value="1"/>
</dbReference>
<dbReference type="PANTHER" id="PTHR20275:SF0">
    <property type="entry name" value="NAD KINASE"/>
    <property type="match status" value="1"/>
</dbReference>
<proteinExistence type="inferred from homology"/>
<evidence type="ECO:0000256" key="3">
    <source>
        <dbReference type="ARBA" id="ARBA00022679"/>
    </source>
</evidence>
<dbReference type="InterPro" id="IPR017438">
    <property type="entry name" value="ATP-NAD_kinase_N"/>
</dbReference>
<evidence type="ECO:0000256" key="4">
    <source>
        <dbReference type="ARBA" id="ARBA00022777"/>
    </source>
</evidence>
<dbReference type="GO" id="GO:0003951">
    <property type="term" value="F:NAD+ kinase activity"/>
    <property type="evidence" value="ECO:0007669"/>
    <property type="project" value="UniProtKB-EC"/>
</dbReference>
<reference evidence="7" key="1">
    <citation type="submission" date="2020-11" db="EMBL/GenBank/DDBJ databases">
        <authorList>
            <person name="Tran Van P."/>
        </authorList>
    </citation>
    <scope>NUCLEOTIDE SEQUENCE</scope>
</reference>
<evidence type="ECO:0000313" key="7">
    <source>
        <dbReference type="EMBL" id="CAD7202137.1"/>
    </source>
</evidence>
<organism evidence="7">
    <name type="scientific">Timema douglasi</name>
    <name type="common">Walking stick</name>
    <dbReference type="NCBI Taxonomy" id="61478"/>
    <lineage>
        <taxon>Eukaryota</taxon>
        <taxon>Metazoa</taxon>
        <taxon>Ecdysozoa</taxon>
        <taxon>Arthropoda</taxon>
        <taxon>Hexapoda</taxon>
        <taxon>Insecta</taxon>
        <taxon>Pterygota</taxon>
        <taxon>Neoptera</taxon>
        <taxon>Polyneoptera</taxon>
        <taxon>Phasmatodea</taxon>
        <taxon>Timematodea</taxon>
        <taxon>Timematoidea</taxon>
        <taxon>Timematidae</taxon>
        <taxon>Timema</taxon>
    </lineage>
</organism>
<keyword evidence="4" id="KW-0418">Kinase</keyword>
<gene>
    <name evidence="7" type="ORF">TDIB3V08_LOCUS8322</name>
</gene>
<dbReference type="InterPro" id="IPR016064">
    <property type="entry name" value="NAD/diacylglycerol_kinase_sf"/>
</dbReference>
<evidence type="ECO:0000256" key="5">
    <source>
        <dbReference type="ARBA" id="ARBA00022857"/>
    </source>
</evidence>
<keyword evidence="6" id="KW-0520">NAD</keyword>
<keyword evidence="5" id="KW-0521">NADP</keyword>
<dbReference type="InterPro" id="IPR002504">
    <property type="entry name" value="NADK"/>
</dbReference>
<keyword evidence="3" id="KW-0808">Transferase</keyword>
<accession>A0A7R8VQH2</accession>
<dbReference type="Pfam" id="PF20143">
    <property type="entry name" value="NAD_kinase_C"/>
    <property type="match status" value="1"/>
</dbReference>
<dbReference type="InterPro" id="IPR017437">
    <property type="entry name" value="ATP-NAD_kinase_PpnK-typ_C"/>
</dbReference>
<dbReference type="FunFam" id="3.40.50.10330:FF:000013">
    <property type="entry name" value="NAD kinase isoform X1"/>
    <property type="match status" value="1"/>
</dbReference>
<dbReference type="EMBL" id="OA569018">
    <property type="protein sequence ID" value="CAD7202137.1"/>
    <property type="molecule type" value="Genomic_DNA"/>
</dbReference>
<dbReference type="HAMAP" id="MF_00361">
    <property type="entry name" value="NAD_kinase"/>
    <property type="match status" value="1"/>
</dbReference>
<evidence type="ECO:0000256" key="6">
    <source>
        <dbReference type="ARBA" id="ARBA00023027"/>
    </source>
</evidence>
<protein>
    <recommendedName>
        <fullName evidence="2">NAD(+) kinase</fullName>
        <ecNumber evidence="2">2.7.1.23</ecNumber>
    </recommendedName>
</protein>
<dbReference type="AlphaFoldDB" id="A0A7R8VQH2"/>
<evidence type="ECO:0000256" key="1">
    <source>
        <dbReference type="ARBA" id="ARBA00010995"/>
    </source>
</evidence>
<comment type="similarity">
    <text evidence="1">Belongs to the NAD kinase family.</text>
</comment>
<dbReference type="PANTHER" id="PTHR20275">
    <property type="entry name" value="NAD KINASE"/>
    <property type="match status" value="1"/>
</dbReference>
<dbReference type="Pfam" id="PF01513">
    <property type="entry name" value="NAD_kinase"/>
    <property type="match status" value="1"/>
</dbReference>
<dbReference type="GO" id="GO:0019674">
    <property type="term" value="P:NAD+ metabolic process"/>
    <property type="evidence" value="ECO:0007669"/>
    <property type="project" value="InterPro"/>
</dbReference>
<sequence length="391" mass="43574">MTGRSRIESRSALLRTIQDPASQRLTWYKPPLTVLVIKKVRDVSVLQPFTQLVKWLIEEKHMVVFVEQTVMDDPLLLSNASFTMVQDRLMTFRDGKDDLTDKIDFIICLGGDGTLLYASLLFQQSVPPVMAFHLGSLGFLTPFEFENFQEQVTNVLEGHAALTLRSRLRCIIVRKNEETSKSSKAPTNLLVLNEVVIDRGPSPYLSNIDLFLDGKHITSVQGDGLIVSTPTGSTAYAVAAGASMIHPSVPAIMVTPICPHSLSFRPIVVPAGVELKISVSPDSRNTSWVSFDGRNRQELLHGDRSTAWVSLDGRFHQELVPGDSLRVTTSIYPVPSICAQDQISDWFDSLAECLHWNVRKRQKHLDELSDLTHSSSNDTLDSLDHTDHLDS</sequence>
<dbReference type="EC" id="2.7.1.23" evidence="2"/>
<dbReference type="Gene3D" id="3.40.50.10330">
    <property type="entry name" value="Probable inorganic polyphosphate/atp-NAD kinase, domain 1"/>
    <property type="match status" value="1"/>
</dbReference>
<dbReference type="FunFam" id="2.60.200.30:FF:000003">
    <property type="entry name" value="NAD kinase b"/>
    <property type="match status" value="1"/>
</dbReference>
<dbReference type="SUPFAM" id="SSF111331">
    <property type="entry name" value="NAD kinase/diacylglycerol kinase-like"/>
    <property type="match status" value="2"/>
</dbReference>
<dbReference type="GO" id="GO:0006741">
    <property type="term" value="P:NADP+ biosynthetic process"/>
    <property type="evidence" value="ECO:0007669"/>
    <property type="project" value="InterPro"/>
</dbReference>
<evidence type="ECO:0000256" key="2">
    <source>
        <dbReference type="ARBA" id="ARBA00012120"/>
    </source>
</evidence>
<name>A0A7R8VQH2_TIMDO</name>